<feature type="compositionally biased region" description="Polar residues" evidence="2">
    <location>
        <begin position="396"/>
        <end position="405"/>
    </location>
</feature>
<feature type="region of interest" description="Disordered" evidence="2">
    <location>
        <begin position="332"/>
        <end position="459"/>
    </location>
</feature>
<dbReference type="EMBL" id="JH159156">
    <property type="protein sequence ID" value="EGZ14031.1"/>
    <property type="molecule type" value="Genomic_DNA"/>
</dbReference>
<dbReference type="SMR" id="G4ZSF1"/>
<gene>
    <name evidence="3" type="ORF">PHYSODRAFT_513499</name>
</gene>
<sequence>MTQLLDEQDKNQQLRDQVEALEAQLAARDSKVNAKLQEAARIREEQAQMTENERVARVNALEEQVRLQEAKIARLKHEKSQLKTAVRQLKALADLDAITQRLHEFLAKVEHWKTSSKERMRTCDQKTDLPALLEHVWSDFPQFSGVAPMNHKGDSSPASEQRQQQSTPVADEQADAVVFLKKQLRQREDELRQAHVKYVELKELCARQCVREADLQNFINEHRLRGNLIIHKNGGAKHSGAADNQDPVQENHQDEPRHSAKLKMISSRGTNTPSPFNGRGEEDEDNFVNDEYSDNQEDNDDYGEEDEEQYEEYPVRTPKIFVQVGRNGVYEHASPTDSAVAQKLASDRSRGKRKPQPKQQRIERIRLVPSPSLAQRYERVPTPATGAPRRKESAHQPVTPQSSVRSHPPQLGECPPGCGSRLSFTRKKAPSVAARSKPPKRPVSTTASKGAIGVIRPWM</sequence>
<dbReference type="KEGG" id="psoj:PHYSODRAFT_513499"/>
<proteinExistence type="predicted"/>
<feature type="coiled-coil region" evidence="1">
    <location>
        <begin position="4"/>
        <end position="92"/>
    </location>
</feature>
<feature type="compositionally biased region" description="Polar residues" evidence="2">
    <location>
        <begin position="156"/>
        <end position="168"/>
    </location>
</feature>
<evidence type="ECO:0000256" key="1">
    <source>
        <dbReference type="SAM" id="Coils"/>
    </source>
</evidence>
<feature type="compositionally biased region" description="Basic and acidic residues" evidence="2">
    <location>
        <begin position="249"/>
        <end position="258"/>
    </location>
</feature>
<dbReference type="GeneID" id="20659467"/>
<feature type="compositionally biased region" description="Acidic residues" evidence="2">
    <location>
        <begin position="281"/>
        <end position="311"/>
    </location>
</feature>
<evidence type="ECO:0000313" key="3">
    <source>
        <dbReference type="EMBL" id="EGZ14031.1"/>
    </source>
</evidence>
<feature type="region of interest" description="Disordered" evidence="2">
    <location>
        <begin position="144"/>
        <end position="172"/>
    </location>
</feature>
<evidence type="ECO:0000256" key="2">
    <source>
        <dbReference type="SAM" id="MobiDB-lite"/>
    </source>
</evidence>
<accession>G4ZSF1</accession>
<reference evidence="3 4" key="1">
    <citation type="journal article" date="2006" name="Science">
        <title>Phytophthora genome sequences uncover evolutionary origins and mechanisms of pathogenesis.</title>
        <authorList>
            <person name="Tyler B.M."/>
            <person name="Tripathy S."/>
            <person name="Zhang X."/>
            <person name="Dehal P."/>
            <person name="Jiang R.H."/>
            <person name="Aerts A."/>
            <person name="Arredondo F.D."/>
            <person name="Baxter L."/>
            <person name="Bensasson D."/>
            <person name="Beynon J.L."/>
            <person name="Chapman J."/>
            <person name="Damasceno C.M."/>
            <person name="Dorrance A.E."/>
            <person name="Dou D."/>
            <person name="Dickerman A.W."/>
            <person name="Dubchak I.L."/>
            <person name="Garbelotto M."/>
            <person name="Gijzen M."/>
            <person name="Gordon S.G."/>
            <person name="Govers F."/>
            <person name="Grunwald N.J."/>
            <person name="Huang W."/>
            <person name="Ivors K.L."/>
            <person name="Jones R.W."/>
            <person name="Kamoun S."/>
            <person name="Krampis K."/>
            <person name="Lamour K.H."/>
            <person name="Lee M.K."/>
            <person name="McDonald W.H."/>
            <person name="Medina M."/>
            <person name="Meijer H.J."/>
            <person name="Nordberg E.K."/>
            <person name="Maclean D.J."/>
            <person name="Ospina-Giraldo M.D."/>
            <person name="Morris P.F."/>
            <person name="Phuntumart V."/>
            <person name="Putnam N.H."/>
            <person name="Rash S."/>
            <person name="Rose J.K."/>
            <person name="Sakihama Y."/>
            <person name="Salamov A.A."/>
            <person name="Savidor A."/>
            <person name="Scheuring C.F."/>
            <person name="Smith B.M."/>
            <person name="Sobral B.W."/>
            <person name="Terry A."/>
            <person name="Torto-Alalibo T.A."/>
            <person name="Win J."/>
            <person name="Xu Z."/>
            <person name="Zhang H."/>
            <person name="Grigoriev I.V."/>
            <person name="Rokhsar D.S."/>
            <person name="Boore J.L."/>
        </authorList>
    </citation>
    <scope>NUCLEOTIDE SEQUENCE [LARGE SCALE GENOMIC DNA]</scope>
    <source>
        <strain evidence="3 4">P6497</strain>
    </source>
</reference>
<organism evidence="3 4">
    <name type="scientific">Phytophthora sojae (strain P6497)</name>
    <name type="common">Soybean stem and root rot agent</name>
    <name type="synonym">Phytophthora megasperma f. sp. glycines</name>
    <dbReference type="NCBI Taxonomy" id="1094619"/>
    <lineage>
        <taxon>Eukaryota</taxon>
        <taxon>Sar</taxon>
        <taxon>Stramenopiles</taxon>
        <taxon>Oomycota</taxon>
        <taxon>Peronosporomycetes</taxon>
        <taxon>Peronosporales</taxon>
        <taxon>Peronosporaceae</taxon>
        <taxon>Phytophthora</taxon>
    </lineage>
</organism>
<dbReference type="STRING" id="1094619.G4ZSF1"/>
<evidence type="ECO:0000313" key="4">
    <source>
        <dbReference type="Proteomes" id="UP000002640"/>
    </source>
</evidence>
<dbReference type="InParanoid" id="G4ZSF1"/>
<name>G4ZSF1_PHYSP</name>
<keyword evidence="1" id="KW-0175">Coiled coil</keyword>
<dbReference type="RefSeq" id="XP_009531460.1">
    <property type="nucleotide sequence ID" value="XM_009533165.1"/>
</dbReference>
<dbReference type="OMA" id="IRKTANC"/>
<feature type="region of interest" description="Disordered" evidence="2">
    <location>
        <begin position="235"/>
        <end position="314"/>
    </location>
</feature>
<protein>
    <submittedName>
        <fullName evidence="3">Uncharacterized protein</fullName>
    </submittedName>
</protein>
<dbReference type="Proteomes" id="UP000002640">
    <property type="component" value="Unassembled WGS sequence"/>
</dbReference>
<dbReference type="AlphaFoldDB" id="G4ZSF1"/>
<keyword evidence="4" id="KW-1185">Reference proteome</keyword>